<dbReference type="EMBL" id="CP061839">
    <property type="protein sequence ID" value="QOW61943.1"/>
    <property type="molecule type" value="Genomic_DNA"/>
</dbReference>
<proteinExistence type="predicted"/>
<dbReference type="InterPro" id="IPR009793">
    <property type="entry name" value="DUF1361"/>
</dbReference>
<reference evidence="2 3" key="1">
    <citation type="submission" date="2020-09" db="EMBL/GenBank/DDBJ databases">
        <title>Characterization of Treponema spp. from bovine digital dermatitis in Korea.</title>
        <authorList>
            <person name="Espiritu H.M."/>
            <person name="Cho Y.I."/>
            <person name="Mamuad L."/>
        </authorList>
    </citation>
    <scope>NUCLEOTIDE SEQUENCE [LARGE SCALE GENOMIC DNA]</scope>
    <source>
        <strain evidence="2 3">KS1</strain>
    </source>
</reference>
<dbReference type="Pfam" id="PF07099">
    <property type="entry name" value="DUF1361"/>
    <property type="match status" value="1"/>
</dbReference>
<name>A0A7S6WRE3_9SPIR</name>
<evidence type="ECO:0000313" key="3">
    <source>
        <dbReference type="Proteomes" id="UP000593915"/>
    </source>
</evidence>
<sequence length="221" mass="26062">MHNYFKNIFRIKSTLILLFLSVFCLFLSVCRIFIAENKFLLFLIWNLFLAFIPWFISSVLYLSKSLKKIIFAAAAFIWLIFFPNALYIVTDIIHLKTASPTVRWYDLILLFSYSFAGLFYGFVSLDFMETKIKILFKIKYPQIVSALVIYLSAFGIYLGRFLRWNSWDLLTNLSQVLSDLFLPIKNPFIHARTWAFILLLGTLFNLLYASYKTFQKPLEKL</sequence>
<evidence type="ECO:0000256" key="1">
    <source>
        <dbReference type="SAM" id="Phobius"/>
    </source>
</evidence>
<gene>
    <name evidence="2" type="ORF">IFE08_06285</name>
</gene>
<feature type="transmembrane region" description="Helical" evidence="1">
    <location>
        <begin position="102"/>
        <end position="123"/>
    </location>
</feature>
<keyword evidence="1" id="KW-1133">Transmembrane helix</keyword>
<feature type="transmembrane region" description="Helical" evidence="1">
    <location>
        <begin position="69"/>
        <end position="90"/>
    </location>
</feature>
<dbReference type="RefSeq" id="WP_020965445.1">
    <property type="nucleotide sequence ID" value="NZ_CP061839.1"/>
</dbReference>
<feature type="transmembrane region" description="Helical" evidence="1">
    <location>
        <begin position="143"/>
        <end position="162"/>
    </location>
</feature>
<dbReference type="AlphaFoldDB" id="A0A7S6WRE3"/>
<keyword evidence="1" id="KW-0812">Transmembrane</keyword>
<dbReference type="GeneID" id="301090183"/>
<evidence type="ECO:0000313" key="2">
    <source>
        <dbReference type="EMBL" id="QOW61943.1"/>
    </source>
</evidence>
<feature type="transmembrane region" description="Helical" evidence="1">
    <location>
        <begin position="15"/>
        <end position="34"/>
    </location>
</feature>
<keyword evidence="1" id="KW-0472">Membrane</keyword>
<feature type="transmembrane region" description="Helical" evidence="1">
    <location>
        <begin position="191"/>
        <end position="211"/>
    </location>
</feature>
<accession>A0A7S6WRE3</accession>
<organism evidence="2 3">
    <name type="scientific">Treponema pedis</name>
    <dbReference type="NCBI Taxonomy" id="409322"/>
    <lineage>
        <taxon>Bacteria</taxon>
        <taxon>Pseudomonadati</taxon>
        <taxon>Spirochaetota</taxon>
        <taxon>Spirochaetia</taxon>
        <taxon>Spirochaetales</taxon>
        <taxon>Treponemataceae</taxon>
        <taxon>Treponema</taxon>
    </lineage>
</organism>
<protein>
    <submittedName>
        <fullName evidence="2">DUF1361 domain-containing protein</fullName>
    </submittedName>
</protein>
<feature type="transmembrane region" description="Helical" evidence="1">
    <location>
        <begin position="40"/>
        <end position="62"/>
    </location>
</feature>
<dbReference type="Proteomes" id="UP000593915">
    <property type="component" value="Chromosome"/>
</dbReference>